<dbReference type="PANTHER" id="PTHR43667:SF1">
    <property type="entry name" value="CYCLOPROPANE-FATTY-ACYL-PHOSPHOLIPID SYNTHASE"/>
    <property type="match status" value="1"/>
</dbReference>
<dbReference type="InterPro" id="IPR057206">
    <property type="entry name" value="DUF7884"/>
</dbReference>
<evidence type="ECO:0000313" key="8">
    <source>
        <dbReference type="EMBL" id="RMQ11048.1"/>
    </source>
</evidence>
<sequence length="418" mass="46865">MRALLRGPCWITLFEFLDKGVILMLTQLPTTLQNLHLPLRLKLWDGHQMDLGPAPSVTIVVKDPQLVSDFNHPSLGLLGSAFVEGRLELEGSISEVVRVCDELTHALVDDDDSTDNPIRVQHDKDTDAASIAYHYDVSNDFYQLWLDKEMVYSCAYFKTGDESLEQAQQDKFHHLCRKLRLKPGEYLLDVGCGWGGLARFAAREYGAKVFGITLSEQQLTLARQRVQAEGLQDKVDLQLLDYRDLPQDARFDKVVSVGMFEHVGHANLPLYAQCLFGAVKEGGLVMNHGITARHTDGRPVGRGAGEFIDRYVFPNGELPHVAMISAHISEAGLEIVDVESLRPHYARTLEHWSARLESRLGEAARIVPEHTLRIWRLYLAGCAYGFAKGWINLHQILAVKPFADGKTGLPLTREDIYG</sequence>
<dbReference type="PIRSF" id="PIRSF003085">
    <property type="entry name" value="CMAS"/>
    <property type="match status" value="1"/>
</dbReference>
<dbReference type="SUPFAM" id="SSF53335">
    <property type="entry name" value="S-adenosyl-L-methionine-dependent methyltransferases"/>
    <property type="match status" value="1"/>
</dbReference>
<dbReference type="InterPro" id="IPR050723">
    <property type="entry name" value="CFA/CMAS"/>
</dbReference>
<feature type="active site" evidence="6">
    <location>
        <position position="382"/>
    </location>
</feature>
<dbReference type="GO" id="GO:0008610">
    <property type="term" value="P:lipid biosynthetic process"/>
    <property type="evidence" value="ECO:0007669"/>
    <property type="project" value="InterPro"/>
</dbReference>
<dbReference type="Proteomes" id="UP000272471">
    <property type="component" value="Unassembled WGS sequence"/>
</dbReference>
<gene>
    <name evidence="8" type="ORF">ALQ11_04850</name>
</gene>
<evidence type="ECO:0000259" key="7">
    <source>
        <dbReference type="Pfam" id="PF25371"/>
    </source>
</evidence>
<name>A0AB74AYL5_PSESG</name>
<protein>
    <submittedName>
        <fullName evidence="8">Cyclopropane-fatty-acyl-phospholipid synthase</fullName>
    </submittedName>
</protein>
<dbReference type="InterPro" id="IPR048027">
    <property type="entry name" value="CfaB-like"/>
</dbReference>
<dbReference type="EMBL" id="RBQX01000271">
    <property type="protein sequence ID" value="RMQ11048.1"/>
    <property type="molecule type" value="Genomic_DNA"/>
</dbReference>
<dbReference type="NCBIfam" id="NF040703">
    <property type="entry name" value="cyclopro_CfaB"/>
    <property type="match status" value="1"/>
</dbReference>
<dbReference type="PANTHER" id="PTHR43667">
    <property type="entry name" value="CYCLOPROPANE-FATTY-ACYL-PHOSPHOLIPID SYNTHASE"/>
    <property type="match status" value="1"/>
</dbReference>
<dbReference type="GO" id="GO:0032259">
    <property type="term" value="P:methylation"/>
    <property type="evidence" value="ECO:0007669"/>
    <property type="project" value="UniProtKB-KW"/>
</dbReference>
<evidence type="ECO:0000256" key="4">
    <source>
        <dbReference type="ARBA" id="ARBA00022691"/>
    </source>
</evidence>
<dbReference type="Pfam" id="PF25371">
    <property type="entry name" value="DUF7884"/>
    <property type="match status" value="1"/>
</dbReference>
<evidence type="ECO:0000256" key="1">
    <source>
        <dbReference type="ARBA" id="ARBA00010815"/>
    </source>
</evidence>
<dbReference type="Gene3D" id="3.40.50.150">
    <property type="entry name" value="Vaccinia Virus protein VP39"/>
    <property type="match status" value="1"/>
</dbReference>
<evidence type="ECO:0000313" key="9">
    <source>
        <dbReference type="Proteomes" id="UP000272471"/>
    </source>
</evidence>
<evidence type="ECO:0000256" key="5">
    <source>
        <dbReference type="ARBA" id="ARBA00023098"/>
    </source>
</evidence>
<comment type="similarity">
    <text evidence="1">Belongs to the CFA/CMAS family.</text>
</comment>
<proteinExistence type="inferred from homology"/>
<keyword evidence="5" id="KW-0443">Lipid metabolism</keyword>
<accession>A0AB74AYL5</accession>
<dbReference type="InterPro" id="IPR003333">
    <property type="entry name" value="CMAS"/>
</dbReference>
<dbReference type="CDD" id="cd02440">
    <property type="entry name" value="AdoMet_MTases"/>
    <property type="match status" value="1"/>
</dbReference>
<evidence type="ECO:0000256" key="6">
    <source>
        <dbReference type="PIRSR" id="PIRSR003085-1"/>
    </source>
</evidence>
<keyword evidence="4" id="KW-0949">S-adenosyl-L-methionine</keyword>
<evidence type="ECO:0000256" key="2">
    <source>
        <dbReference type="ARBA" id="ARBA00022603"/>
    </source>
</evidence>
<comment type="caution">
    <text evidence="8">The sequence shown here is derived from an EMBL/GenBank/DDBJ whole genome shotgun (WGS) entry which is preliminary data.</text>
</comment>
<evidence type="ECO:0000256" key="3">
    <source>
        <dbReference type="ARBA" id="ARBA00022679"/>
    </source>
</evidence>
<reference evidence="8 9" key="1">
    <citation type="submission" date="2018-08" db="EMBL/GenBank/DDBJ databases">
        <title>Recombination of ecologically and evolutionarily significant loci maintains genetic cohesion in the Pseudomonas syringae species complex.</title>
        <authorList>
            <person name="Dillon M."/>
            <person name="Thakur S."/>
            <person name="Almeida R.N.D."/>
            <person name="Weir B.S."/>
            <person name="Guttman D.S."/>
        </authorList>
    </citation>
    <scope>NUCLEOTIDE SEQUENCE [LARGE SCALE GENOMIC DNA]</scope>
    <source>
        <strain evidence="8 9">ICMP 4182</strain>
    </source>
</reference>
<dbReference type="GO" id="GO:0008168">
    <property type="term" value="F:methyltransferase activity"/>
    <property type="evidence" value="ECO:0007669"/>
    <property type="project" value="UniProtKB-KW"/>
</dbReference>
<organism evidence="8 9">
    <name type="scientific">Pseudomonas savastanoi pv. glycinea</name>
    <name type="common">Pseudomonas syringae pv. glycinea</name>
    <dbReference type="NCBI Taxonomy" id="318"/>
    <lineage>
        <taxon>Bacteria</taxon>
        <taxon>Pseudomonadati</taxon>
        <taxon>Pseudomonadota</taxon>
        <taxon>Gammaproteobacteria</taxon>
        <taxon>Pseudomonadales</taxon>
        <taxon>Pseudomonadaceae</taxon>
        <taxon>Pseudomonas</taxon>
    </lineage>
</organism>
<keyword evidence="2" id="KW-0489">Methyltransferase</keyword>
<dbReference type="InterPro" id="IPR029063">
    <property type="entry name" value="SAM-dependent_MTases_sf"/>
</dbReference>
<dbReference type="AlphaFoldDB" id="A0AB74AYL5"/>
<feature type="domain" description="DUF7884" evidence="7">
    <location>
        <begin position="35"/>
        <end position="101"/>
    </location>
</feature>
<dbReference type="Pfam" id="PF02353">
    <property type="entry name" value="CMAS"/>
    <property type="match status" value="1"/>
</dbReference>
<keyword evidence="3" id="KW-0808">Transferase</keyword>